<dbReference type="SMART" id="SM00365">
    <property type="entry name" value="LRR_SD22"/>
    <property type="match status" value="6"/>
</dbReference>
<feature type="compositionally biased region" description="Basic and acidic residues" evidence="22">
    <location>
        <begin position="1137"/>
        <end position="1172"/>
    </location>
</feature>
<evidence type="ECO:0000256" key="24">
    <source>
        <dbReference type="SAM" id="SignalP"/>
    </source>
</evidence>
<comment type="similarity">
    <text evidence="1">Belongs to the TMEM131 family.</text>
</comment>
<feature type="compositionally biased region" description="Basic residues" evidence="22">
    <location>
        <begin position="1204"/>
        <end position="1213"/>
    </location>
</feature>
<evidence type="ECO:0000256" key="14">
    <source>
        <dbReference type="ARBA" id="ARBA00023136"/>
    </source>
</evidence>
<dbReference type="EMBL" id="JAEMGP010000017">
    <property type="protein sequence ID" value="KAG5198465.1"/>
    <property type="molecule type" value="Genomic_DNA"/>
</dbReference>
<dbReference type="Pfam" id="PF24499">
    <property type="entry name" value="Ig_TMEM131L_4"/>
    <property type="match status" value="1"/>
</dbReference>
<feature type="chain" id="PRO_5032859699" description="Toll-like receptor 2" evidence="24">
    <location>
        <begin position="41"/>
        <end position="2367"/>
    </location>
</feature>
<dbReference type="Proteomes" id="UP000664991">
    <property type="component" value="Chromosome 17"/>
</dbReference>
<feature type="signal peptide" evidence="24">
    <location>
        <begin position="1"/>
        <end position="40"/>
    </location>
</feature>
<keyword evidence="9" id="KW-0677">Repeat</keyword>
<proteinExistence type="inferred from homology"/>
<keyword evidence="15" id="KW-1015">Disulfide bond</keyword>
<feature type="region of interest" description="Disordered" evidence="22">
    <location>
        <begin position="1100"/>
        <end position="1221"/>
    </location>
</feature>
<keyword evidence="18" id="KW-0395">Inflammatory response</keyword>
<organism evidence="26 27">
    <name type="scientific">Ovis aries</name>
    <name type="common">Sheep</name>
    <dbReference type="NCBI Taxonomy" id="9940"/>
    <lineage>
        <taxon>Eukaryota</taxon>
        <taxon>Metazoa</taxon>
        <taxon>Chordata</taxon>
        <taxon>Craniata</taxon>
        <taxon>Vertebrata</taxon>
        <taxon>Euteleostomi</taxon>
        <taxon>Mammalia</taxon>
        <taxon>Eutheria</taxon>
        <taxon>Laurasiatheria</taxon>
        <taxon>Artiodactyla</taxon>
        <taxon>Ruminantia</taxon>
        <taxon>Pecora</taxon>
        <taxon>Bovidae</taxon>
        <taxon>Caprinae</taxon>
        <taxon>Ovis</taxon>
    </lineage>
</organism>
<keyword evidence="11" id="KW-0391">Immunity</keyword>
<evidence type="ECO:0000256" key="3">
    <source>
        <dbReference type="ARBA" id="ARBA00017391"/>
    </source>
</evidence>
<feature type="region of interest" description="Disordered" evidence="22">
    <location>
        <begin position="993"/>
        <end position="1012"/>
    </location>
</feature>
<dbReference type="PROSITE" id="PS50104">
    <property type="entry name" value="TIR"/>
    <property type="match status" value="1"/>
</dbReference>
<evidence type="ECO:0000256" key="12">
    <source>
        <dbReference type="ARBA" id="ARBA00022989"/>
    </source>
</evidence>
<feature type="transmembrane region" description="Helical" evidence="23">
    <location>
        <begin position="2171"/>
        <end position="2192"/>
    </location>
</feature>
<dbReference type="InterPro" id="IPR032675">
    <property type="entry name" value="LRR_dom_sf"/>
</dbReference>
<feature type="compositionally biased region" description="Basic and acidic residues" evidence="22">
    <location>
        <begin position="1180"/>
        <end position="1193"/>
    </location>
</feature>
<dbReference type="GO" id="GO:0006954">
    <property type="term" value="P:inflammatory response"/>
    <property type="evidence" value="ECO:0007669"/>
    <property type="project" value="UniProtKB-KW"/>
</dbReference>
<feature type="domain" description="TIR" evidence="25">
    <location>
        <begin position="2222"/>
        <end position="2365"/>
    </location>
</feature>
<dbReference type="FunFam" id="3.80.10.10:FF:000046">
    <property type="entry name" value="Toll-like receptor 2"/>
    <property type="match status" value="1"/>
</dbReference>
<comment type="caution">
    <text evidence="26">The sequence shown here is derived from an EMBL/GenBank/DDBJ whole genome shotgun (WGS) entry which is preliminary data.</text>
</comment>
<feature type="compositionally biased region" description="Acidic residues" evidence="22">
    <location>
        <begin position="67"/>
        <end position="76"/>
    </location>
</feature>
<dbReference type="GO" id="GO:0090090">
    <property type="term" value="P:negative regulation of canonical Wnt signaling pathway"/>
    <property type="evidence" value="ECO:0007669"/>
    <property type="project" value="TreeGrafter"/>
</dbReference>
<feature type="region of interest" description="Disordered" evidence="22">
    <location>
        <begin position="907"/>
        <end position="927"/>
    </location>
</feature>
<dbReference type="SMART" id="SM00369">
    <property type="entry name" value="LRR_TYP"/>
    <property type="match status" value="6"/>
</dbReference>
<dbReference type="PANTHER" id="PTHR22050">
    <property type="entry name" value="RW1 PROTEIN HOMOLOG"/>
    <property type="match status" value="1"/>
</dbReference>
<dbReference type="InterPro" id="IPR013783">
    <property type="entry name" value="Ig-like_fold"/>
</dbReference>
<keyword evidence="5" id="KW-0399">Innate immunity</keyword>
<dbReference type="InterPro" id="IPR000483">
    <property type="entry name" value="Cys-rich_flank_reg_C"/>
</dbReference>
<evidence type="ECO:0000256" key="5">
    <source>
        <dbReference type="ARBA" id="ARBA00022588"/>
    </source>
</evidence>
<evidence type="ECO:0000256" key="21">
    <source>
        <dbReference type="ARBA" id="ARBA00070725"/>
    </source>
</evidence>
<dbReference type="InterPro" id="IPR003591">
    <property type="entry name" value="Leu-rich_rpt_typical-subtyp"/>
</dbReference>
<comment type="similarity">
    <text evidence="2">Belongs to the Toll-like receptor family.</text>
</comment>
<keyword evidence="17" id="KW-0325">Glycoprotein</keyword>
<evidence type="ECO:0000256" key="6">
    <source>
        <dbReference type="ARBA" id="ARBA00022614"/>
    </source>
</evidence>
<evidence type="ECO:0000256" key="15">
    <source>
        <dbReference type="ARBA" id="ARBA00023157"/>
    </source>
</evidence>
<evidence type="ECO:0000256" key="11">
    <source>
        <dbReference type="ARBA" id="ARBA00022859"/>
    </source>
</evidence>
<evidence type="ECO:0000256" key="17">
    <source>
        <dbReference type="ARBA" id="ARBA00023180"/>
    </source>
</evidence>
<evidence type="ECO:0000256" key="7">
    <source>
        <dbReference type="ARBA" id="ARBA00022692"/>
    </source>
</evidence>
<evidence type="ECO:0000256" key="23">
    <source>
        <dbReference type="SAM" id="Phobius"/>
    </source>
</evidence>
<dbReference type="InterPro" id="IPR000157">
    <property type="entry name" value="TIR_dom"/>
</dbReference>
<keyword evidence="7 23" id="KW-0812">Transmembrane</keyword>
<evidence type="ECO:0000256" key="18">
    <source>
        <dbReference type="ARBA" id="ARBA00023198"/>
    </source>
</evidence>
<dbReference type="SUPFAM" id="SSF52058">
    <property type="entry name" value="L domain-like"/>
    <property type="match status" value="2"/>
</dbReference>
<comment type="function">
    <text evidence="19">Cooperates with LY96 to mediate the innate immune response to bacterial lipoproteins and other microbial cell wall components. Cooperates with TLR1 or TLR6 to mediate the innate immune response to bacterial lipoproteins or lipopeptides. Acts via MYD88 and TRAF6, leading to NF-kappa-B activation, cytokine secretion and the inflammatory response. May also promote apoptosis in response to lipoproteins. Forms activation clusters composed of several receptors depending on the ligand, these clusters trigger signaling from the cell surface and subsequently are targeted to the Golgi in a lipid-raft dependent pathway. Forms the cluster TLR2:TLR6:CD14:CD36 in response to diacylated lipopeptides and TLR2:TLR1:CD14 in response to triacylated lipopeptides.</text>
</comment>
<dbReference type="Pfam" id="PF13855">
    <property type="entry name" value="LRR_8"/>
    <property type="match status" value="2"/>
</dbReference>
<protein>
    <recommendedName>
        <fullName evidence="3">Toll-like receptor 2</fullName>
    </recommendedName>
    <alternativeName>
        <fullName evidence="21">Transmembrane protein 131-like</fullName>
    </alternativeName>
</protein>
<comment type="subcellular location">
    <subcellularLocation>
        <location evidence="20">Endomembrane system</location>
        <topology evidence="20">Single-pass type I membrane protein</topology>
    </subcellularLocation>
</comment>
<feature type="compositionally biased region" description="Polar residues" evidence="22">
    <location>
        <begin position="1125"/>
        <end position="1134"/>
    </location>
</feature>
<keyword evidence="10" id="KW-0832">Ubl conjugation</keyword>
<dbReference type="SMART" id="SM00255">
    <property type="entry name" value="TIR"/>
    <property type="match status" value="1"/>
</dbReference>
<dbReference type="InterPro" id="IPR001611">
    <property type="entry name" value="Leu-rich_rpt"/>
</dbReference>
<dbReference type="GO" id="GO:0005886">
    <property type="term" value="C:plasma membrane"/>
    <property type="evidence" value="ECO:0007669"/>
    <property type="project" value="TreeGrafter"/>
</dbReference>
<dbReference type="GO" id="GO:0007165">
    <property type="term" value="P:signal transduction"/>
    <property type="evidence" value="ECO:0007669"/>
    <property type="project" value="InterPro"/>
</dbReference>
<feature type="compositionally biased region" description="Low complexity" evidence="22">
    <location>
        <begin position="1287"/>
        <end position="1316"/>
    </location>
</feature>
<evidence type="ECO:0000259" key="25">
    <source>
        <dbReference type="PROSITE" id="PS50104"/>
    </source>
</evidence>
<dbReference type="Pfam" id="PF24501">
    <property type="entry name" value="Ig_TMEM131L_5"/>
    <property type="match status" value="1"/>
</dbReference>
<dbReference type="InterPro" id="IPR055437">
    <property type="entry name" value="TMEM131L_Ig_5"/>
</dbReference>
<evidence type="ECO:0000256" key="20">
    <source>
        <dbReference type="ARBA" id="ARBA00046288"/>
    </source>
</evidence>
<evidence type="ECO:0000256" key="10">
    <source>
        <dbReference type="ARBA" id="ARBA00022843"/>
    </source>
</evidence>
<feature type="compositionally biased region" description="Polar residues" evidence="22">
    <location>
        <begin position="951"/>
        <end position="966"/>
    </location>
</feature>
<keyword evidence="4" id="KW-1017">Isopeptide bond</keyword>
<keyword evidence="13" id="KW-0520">NAD</keyword>
<evidence type="ECO:0000313" key="26">
    <source>
        <dbReference type="EMBL" id="KAG5198465.1"/>
    </source>
</evidence>
<evidence type="ECO:0000256" key="9">
    <source>
        <dbReference type="ARBA" id="ARBA00022737"/>
    </source>
</evidence>
<dbReference type="SMART" id="SM00364">
    <property type="entry name" value="LRR_BAC"/>
    <property type="match status" value="5"/>
</dbReference>
<evidence type="ECO:0000256" key="13">
    <source>
        <dbReference type="ARBA" id="ARBA00023027"/>
    </source>
</evidence>
<feature type="region of interest" description="Disordered" evidence="22">
    <location>
        <begin position="62"/>
        <end position="81"/>
    </location>
</feature>
<dbReference type="PROSITE" id="PS51450">
    <property type="entry name" value="LRR"/>
    <property type="match status" value="2"/>
</dbReference>
<dbReference type="Pfam" id="PF12371">
    <property type="entry name" value="TMEM131_like_N"/>
    <property type="match status" value="1"/>
</dbReference>
<accession>A0A835ZPP0</accession>
<evidence type="ECO:0000256" key="4">
    <source>
        <dbReference type="ARBA" id="ARBA00022499"/>
    </source>
</evidence>
<dbReference type="Gene3D" id="3.40.50.10140">
    <property type="entry name" value="Toll/interleukin-1 receptor homology (TIR) domain"/>
    <property type="match status" value="1"/>
</dbReference>
<keyword evidence="14 23" id="KW-0472">Membrane</keyword>
<dbReference type="InterPro" id="IPR039877">
    <property type="entry name" value="TMEM131-like"/>
</dbReference>
<dbReference type="Gene3D" id="3.80.10.10">
    <property type="entry name" value="Ribonuclease Inhibitor"/>
    <property type="match status" value="1"/>
</dbReference>
<keyword evidence="6" id="KW-0433">Leucine-rich repeat</keyword>
<dbReference type="GO" id="GO:0045087">
    <property type="term" value="P:innate immune response"/>
    <property type="evidence" value="ECO:0007669"/>
    <property type="project" value="UniProtKB-KW"/>
</dbReference>
<dbReference type="InterPro" id="IPR022113">
    <property type="entry name" value="TMEM131L_N"/>
</dbReference>
<dbReference type="Pfam" id="PF24498">
    <property type="entry name" value="Ig_TMEM131L_3"/>
    <property type="match status" value="1"/>
</dbReference>
<reference evidence="26 27" key="1">
    <citation type="submission" date="2020-12" db="EMBL/GenBank/DDBJ databases">
        <title>De novo assembly of Tibetan sheep genome.</title>
        <authorList>
            <person name="Li X."/>
        </authorList>
    </citation>
    <scope>NUCLEOTIDE SEQUENCE [LARGE SCALE GENOMIC DNA]</scope>
    <source>
        <tissue evidence="26">Heart</tissue>
    </source>
</reference>
<dbReference type="Pfam" id="PF19532">
    <property type="entry name" value="Ig_TMEM131L_2nd"/>
    <property type="match status" value="1"/>
</dbReference>
<dbReference type="FunFam" id="3.40.50.10140:FF:000001">
    <property type="entry name" value="Toll-like receptor 2"/>
    <property type="match status" value="1"/>
</dbReference>
<dbReference type="InterPro" id="IPR045695">
    <property type="entry name" value="TMEM131-like_Ig_dom2"/>
</dbReference>
<evidence type="ECO:0000256" key="8">
    <source>
        <dbReference type="ARBA" id="ARBA00022729"/>
    </source>
</evidence>
<keyword evidence="16" id="KW-0675">Receptor</keyword>
<feature type="compositionally biased region" description="Low complexity" evidence="22">
    <location>
        <begin position="908"/>
        <end position="917"/>
    </location>
</feature>
<dbReference type="InterPro" id="IPR035897">
    <property type="entry name" value="Toll_tir_struct_dom_sf"/>
</dbReference>
<gene>
    <name evidence="26" type="ORF">JEQ12_007061</name>
</gene>
<feature type="region of interest" description="Disordered" evidence="22">
    <location>
        <begin position="944"/>
        <end position="974"/>
    </location>
</feature>
<dbReference type="Pfam" id="PF01582">
    <property type="entry name" value="TIR"/>
    <property type="match status" value="1"/>
</dbReference>
<evidence type="ECO:0000256" key="22">
    <source>
        <dbReference type="SAM" id="MobiDB-lite"/>
    </source>
</evidence>
<evidence type="ECO:0000256" key="16">
    <source>
        <dbReference type="ARBA" id="ARBA00023170"/>
    </source>
</evidence>
<dbReference type="InterPro" id="IPR055435">
    <property type="entry name" value="Ig_TMEM131L_3"/>
</dbReference>
<keyword evidence="8 24" id="KW-0732">Signal</keyword>
<dbReference type="PANTHER" id="PTHR22050:SF2">
    <property type="entry name" value="TRANSMEMBRANE PROTEIN 131-LIKE"/>
    <property type="match status" value="1"/>
</dbReference>
<dbReference type="FunFam" id="2.60.40.10:FF:000687">
    <property type="entry name" value="transmembrane protein 131-like isoform X3"/>
    <property type="match status" value="1"/>
</dbReference>
<dbReference type="PRINTS" id="PR01537">
    <property type="entry name" value="INTRLKN1R1F"/>
</dbReference>
<evidence type="ECO:0000256" key="2">
    <source>
        <dbReference type="ARBA" id="ARBA00009634"/>
    </source>
</evidence>
<dbReference type="Gene3D" id="2.60.40.10">
    <property type="entry name" value="Immunoglobulins"/>
    <property type="match status" value="1"/>
</dbReference>
<keyword evidence="12 23" id="KW-1133">Transmembrane helix</keyword>
<evidence type="ECO:0000313" key="27">
    <source>
        <dbReference type="Proteomes" id="UP000664991"/>
    </source>
</evidence>
<evidence type="ECO:0000256" key="19">
    <source>
        <dbReference type="ARBA" id="ARBA00045303"/>
    </source>
</evidence>
<dbReference type="SMART" id="SM00082">
    <property type="entry name" value="LRRCT"/>
    <property type="match status" value="1"/>
</dbReference>
<dbReference type="InterPro" id="IPR055436">
    <property type="entry name" value="Ig_TMEM131L_4"/>
</dbReference>
<name>A0A835ZPP0_SHEEP</name>
<evidence type="ECO:0000256" key="1">
    <source>
        <dbReference type="ARBA" id="ARBA00006682"/>
    </source>
</evidence>
<dbReference type="SUPFAM" id="SSF52200">
    <property type="entry name" value="Toll/Interleukin receptor TIR domain"/>
    <property type="match status" value="1"/>
</dbReference>
<sequence>MAGPRRPQPGCYRRTAAAVNLLLGVFHVLLPCGRPGGAQGQAIEPMPNVVELWQAEEGDLLLPTQGDSEDDTEEQSQDQSFSDKLFSGKGLHFQPSVLDFGVQFLGQPAAKILYAYNPSRESEVVVNSVFTAARHFHVPPVHCRVIPAMGKTSFRIIFLPTEEGSIESSLFINTSSHGVLSYHVSGIGTRRISAKGSAEQLPNAYFLLPQVQSVQLSQTQAETTNSSLLQVQLECSLHNKVCQQLKSCYVESDDVLRLQMSIIVTMENTSKEFEENTQDLLDHLSIIYVATDKSESSDDSAVNMYILHSGNSLIWIQDVRHFSQRDVLSLQFEPVLLPTSKTNFTKIASFTCKAPSCESGVREDRKKKDSPTLKACLSSPVVQGYFRMDPSATQFHIENHENTSGLWSMWYLNHFDRGVVLNDVFVSKETKHIIKILNFTGPLFLPPGCWKIFSLKLAVKDIALNVFTHVFLTTNIGAAFAIPLQIYSAPTKEGSLGFEVIAHCGMHYFMGKSKAENPNWEGSLSLDRSTWDVDSELANTLYERWKKLKHRDVCKRTVLGVTRFAHSKKPKESEPFAVFLPRLVPEPGLVLNFSATALRNSMVKYFVVKNPSSWPVSLQLLPVSLYPKPEAAARLLHKWFGTDMQMINFTTSEFQLTKACPDLGVPSEESRFGILHLHLQPLERKRVGVVFTPADYGKVSSLILIRNNLTVIDMIGVEGFGARELLKVGGRLPGTGGSLRFKVPESTLMDCRRQLKDSKQILSITKNFKVENIGPLPITVTSLKINGYNCQGYGFEVLDCHQFSLGPNMSRDISIVFTPDFTSSWVIRELTLVTAAGLEFRFTLNVTLPHHLLPLCADVVPGPSWEESFWRLTVFFVSLSLLGVILIAFQQAQYILMEFMKTRQRQNASSSSQQSASPVDVISPHSHKSNCKNFLDTYAPSDKGRGKSCLPVSSPQSRIQNATKRSPATYGHSQKKHKCSAYYGRHRGSAAVASSAGAASEDKPAPAKGDGCPAGPGEAWVGLRCAGGLSANLQKSLALPRSFLGKEENTLKSAVAASSPSEGHVKEGAQTCMFPKETDFQISESVAELKEREVCQMRTPKKLPENHLPRSSPQCQSDLPDISRKNNGNNQQVPVKNEVDNCETLKKVDTKSSSEKKIHKAAKDDGCSEKQDIPSIEQEDPYRKKALQEKKEGNGQNLNWNKNRLCRKNKKRGAAQVLRPSDQSELKLMCSEFERSELSGDINVRNWRIQENPGEACGAAASTGSSLRATQGEAEGCFQKPGKKSCSDSGSDCGSSSGGVRASRGSWGSWSSGSSSDGDRKPAAGAPRCLPPGDSALQNDFSSEAPISLNLSRNICNPTDVSGLPAPADAPCPSLPAGPAAAEDQGLCAPGDLWPAQPLCVTGGFGCALESGGPATLPPPAAVPSSSFIDWNATCEGQFPSVYCPLELNDFNAFPEDSMSYPSGFPCPAEVQTDFVDHSSPSAWGSPPSVPTAWGHAGLISSPRLAFIIPSELPEATPSAHKLHLHRCPQHPHFLRETELMTLSTLFLELLLVKGGQRELWFGFVRPLTLGGIRSDKRSNHWTMPRALWTAWVWAVISVFTEGASDQASSLSCDPTGVCDGHSRSLNSIPSGLTASVKSLDLSDNEITYVGNRDLQRCVNLKTLRLGANEIHTVEEDSFFHLRNLEYLDLSYNRLSNLSSSWFRSLYVLKFLNLLGNLYKTLGETSLFSHLPNLRTLKVGNSNSFTQIHEKDFTGLTFLEELEISAQNLQLYVPKSLKSIQNISHLILHLRQPVLLLDILIDIVSSLDYLELRDTNLHTFYFSEASISEINTSVKKLTFRNVQFTDDSFVEVVKLFNYVSGILEVEFDDCTHDGVGDFTALTLNRIRYLGNVETLTIRKLHIPQFFLFYDLSSIYPLTGKVKRVTIENSKVFLVPCLLSQHLKSLEYLDLSENLMSEETLKNSACEHAWPVLQTLVLRQNRLKSLEKTGELLLTLKNLNNLDISKNNFLSMPETCQWPGKMKQLNLSSTRIHSLTQCLPQTLEILDVSNNNLDSFSLILPQLKELYISRNKLKTLPDASFLPVLSVMRISGNIINTFSKEQLDSFPQLKALEAGGNNFICSCDFLSFAQGQQALARVLVDWPDGYRCDAPSHVRGQRVQDARLSLSECHRAAVVSAVCCALFLLLLLTGVLCHRFHGLWYMKMMWAWLQAKRKPRKAPRRDLCYDAFVSYSERDSYWVENLMVQELEHFNPPFKLCLHKRDFVPGKWIIDNIIDSIEKSRKTIFVLSESFVRSEWCKYELDFSHFRLFDENNDAAILILLEPIDKKAVPQRFCKLRKIMNTRTYLEWPTDETQQEAFWLNLRAAIRS</sequence>
<feature type="region of interest" description="Disordered" evidence="22">
    <location>
        <begin position="1278"/>
        <end position="1337"/>
    </location>
</feature>
<dbReference type="GO" id="GO:0012505">
    <property type="term" value="C:endomembrane system"/>
    <property type="evidence" value="ECO:0007669"/>
    <property type="project" value="UniProtKB-SubCell"/>
</dbReference>